<protein>
    <submittedName>
        <fullName evidence="6">Uncharacterized protein DUF4316</fullName>
    </submittedName>
</protein>
<evidence type="ECO:0000256" key="2">
    <source>
        <dbReference type="SAM" id="MobiDB-lite"/>
    </source>
</evidence>
<feature type="domain" description="DUF4316" evidence="4">
    <location>
        <begin position="360"/>
        <end position="409"/>
    </location>
</feature>
<evidence type="ECO:0000313" key="7">
    <source>
        <dbReference type="Proteomes" id="UP000295184"/>
    </source>
</evidence>
<keyword evidence="1" id="KW-0175">Coiled coil</keyword>
<evidence type="ECO:0000313" key="6">
    <source>
        <dbReference type="EMBL" id="TCL59691.1"/>
    </source>
</evidence>
<dbReference type="InterPro" id="IPR040568">
    <property type="entry name" value="LPD16"/>
</dbReference>
<evidence type="ECO:0000259" key="5">
    <source>
        <dbReference type="Pfam" id="PF18830"/>
    </source>
</evidence>
<feature type="coiled-coil region" evidence="1">
    <location>
        <begin position="29"/>
        <end position="56"/>
    </location>
</feature>
<name>A0A4R1R2T0_9FIRM</name>
<dbReference type="InterPro" id="IPR025923">
    <property type="entry name" value="YodL-like_dom"/>
</dbReference>
<feature type="domain" description="Large polyvalent protein-associated" evidence="5">
    <location>
        <begin position="62"/>
        <end position="121"/>
    </location>
</feature>
<gene>
    <name evidence="6" type="ORF">EDD77_105137</name>
</gene>
<reference evidence="6 7" key="1">
    <citation type="submission" date="2019-03" db="EMBL/GenBank/DDBJ databases">
        <title>Genomic Encyclopedia of Type Strains, Phase IV (KMG-IV): sequencing the most valuable type-strain genomes for metagenomic binning, comparative biology and taxonomic classification.</title>
        <authorList>
            <person name="Goeker M."/>
        </authorList>
    </citation>
    <scope>NUCLEOTIDE SEQUENCE [LARGE SCALE GENOMIC DNA]</scope>
    <source>
        <strain evidence="6 7">DSM 100451</strain>
    </source>
</reference>
<comment type="caution">
    <text evidence="6">The sequence shown here is derived from an EMBL/GenBank/DDBJ whole genome shotgun (WGS) entry which is preliminary data.</text>
</comment>
<feature type="domain" description="YodL-like" evidence="3">
    <location>
        <begin position="257"/>
        <end position="358"/>
    </location>
</feature>
<feature type="compositionally biased region" description="Basic and acidic residues" evidence="2">
    <location>
        <begin position="431"/>
        <end position="448"/>
    </location>
</feature>
<proteinExistence type="predicted"/>
<dbReference type="Pfam" id="PF14191">
    <property type="entry name" value="YodL"/>
    <property type="match status" value="1"/>
</dbReference>
<accession>A0A4R1R2T0</accession>
<dbReference type="Pfam" id="PF18830">
    <property type="entry name" value="LPD16"/>
    <property type="match status" value="1"/>
</dbReference>
<dbReference type="STRING" id="1650663.GCA_001486665_03443"/>
<dbReference type="Proteomes" id="UP000295184">
    <property type="component" value="Unassembled WGS sequence"/>
</dbReference>
<dbReference type="Pfam" id="PF14195">
    <property type="entry name" value="DUF4316"/>
    <property type="match status" value="1"/>
</dbReference>
<organism evidence="6 7">
    <name type="scientific">Allofournierella massiliensis</name>
    <dbReference type="NCBI Taxonomy" id="1650663"/>
    <lineage>
        <taxon>Bacteria</taxon>
        <taxon>Bacillati</taxon>
        <taxon>Bacillota</taxon>
        <taxon>Clostridia</taxon>
        <taxon>Eubacteriales</taxon>
        <taxon>Oscillospiraceae</taxon>
        <taxon>Allofournierella</taxon>
    </lineage>
</organism>
<dbReference type="EMBL" id="SLUM01000005">
    <property type="protein sequence ID" value="TCL59691.1"/>
    <property type="molecule type" value="Genomic_DNA"/>
</dbReference>
<sequence length="448" mass="50628">MHNLKQMAATLNVYQEHGFTSPEQLEAAVDTAYQEMRQTSGELKALETKLQGKKELQQQVLAYDYTLYDKDTLRQMDGGQLDAPELPLSTAALKICEMHDLGGQSIKYAPLAMIETLQEAAYQQMQEAAAQAAVPESTMLPDAPEQTLDEYPMPDPMLTLDDLEKCGYRDGDMLPLSKERAMELYERDLTVYAVVDGGGAEMLFDREEFDTQAAGTMYAVSREEWEESPEFDARVQDRLNHQEERERAFLSHEGDCFAIYQVSENDPQRLRFMNMDWLNAHDLSVERGNYDLVYTAPLPETGSIDGRLHKLFEQFNFHRPADFHSPSMSVSDIVAIKRDGVVSCHYCDSAGFQEIPGFLPSNPLKNAEMTVEDDYGMIDGIINNGSKATVAELEAQARGGQPISLMDLADAVHREERDKKKSVMEQLRQSPKQERKKTAPKRSAEREL</sequence>
<feature type="compositionally biased region" description="Basic and acidic residues" evidence="2">
    <location>
        <begin position="410"/>
        <end position="423"/>
    </location>
</feature>
<evidence type="ECO:0000259" key="4">
    <source>
        <dbReference type="Pfam" id="PF14195"/>
    </source>
</evidence>
<dbReference type="AlphaFoldDB" id="A0A4R1R2T0"/>
<dbReference type="InterPro" id="IPR025465">
    <property type="entry name" value="DUF4316"/>
</dbReference>
<evidence type="ECO:0000256" key="1">
    <source>
        <dbReference type="SAM" id="Coils"/>
    </source>
</evidence>
<feature type="region of interest" description="Disordered" evidence="2">
    <location>
        <begin position="410"/>
        <end position="448"/>
    </location>
</feature>
<evidence type="ECO:0000259" key="3">
    <source>
        <dbReference type="Pfam" id="PF14191"/>
    </source>
</evidence>